<reference evidence="4 5" key="1">
    <citation type="submission" date="2016-12" db="EMBL/GenBank/DDBJ databases">
        <authorList>
            <person name="Song W.-J."/>
            <person name="Kurnit D.M."/>
        </authorList>
    </citation>
    <scope>NUCLEOTIDE SEQUENCE [LARGE SCALE GENOMIC DNA]</scope>
    <source>
        <strain evidence="4 5">DSM 19599</strain>
    </source>
</reference>
<dbReference type="CDD" id="cd10747">
    <property type="entry name" value="DnaJ_C"/>
    <property type="match status" value="1"/>
</dbReference>
<accession>A0A1M7Z9G1</accession>
<dbReference type="PANTHER" id="PTHR43096">
    <property type="entry name" value="DNAJ HOMOLOG 1, MITOCHONDRIAL-RELATED"/>
    <property type="match status" value="1"/>
</dbReference>
<dbReference type="Gene3D" id="1.10.287.110">
    <property type="entry name" value="DnaJ domain"/>
    <property type="match status" value="1"/>
</dbReference>
<dbReference type="Pfam" id="PF01556">
    <property type="entry name" value="DnaJ_C"/>
    <property type="match status" value="1"/>
</dbReference>
<organism evidence="4 5">
    <name type="scientific">Pseudoxanthobacter soli DSM 19599</name>
    <dbReference type="NCBI Taxonomy" id="1123029"/>
    <lineage>
        <taxon>Bacteria</taxon>
        <taxon>Pseudomonadati</taxon>
        <taxon>Pseudomonadota</taxon>
        <taxon>Alphaproteobacteria</taxon>
        <taxon>Hyphomicrobiales</taxon>
        <taxon>Segnochrobactraceae</taxon>
        <taxon>Pseudoxanthobacter</taxon>
    </lineage>
</organism>
<dbReference type="FunFam" id="2.60.260.20:FF:000013">
    <property type="entry name" value="DnaJ subfamily B member 11"/>
    <property type="match status" value="1"/>
</dbReference>
<dbReference type="GO" id="GO:0005737">
    <property type="term" value="C:cytoplasm"/>
    <property type="evidence" value="ECO:0007669"/>
    <property type="project" value="TreeGrafter"/>
</dbReference>
<dbReference type="Gene3D" id="2.60.260.20">
    <property type="entry name" value="Urease metallochaperone UreE, N-terminal domain"/>
    <property type="match status" value="2"/>
</dbReference>
<proteinExistence type="predicted"/>
<dbReference type="OrthoDB" id="9779889at2"/>
<name>A0A1M7Z9G1_9HYPH</name>
<dbReference type="PROSITE" id="PS50076">
    <property type="entry name" value="DNAJ_2"/>
    <property type="match status" value="1"/>
</dbReference>
<dbReference type="InterPro" id="IPR002939">
    <property type="entry name" value="DnaJ_C"/>
</dbReference>
<evidence type="ECO:0000256" key="1">
    <source>
        <dbReference type="ARBA" id="ARBA00023186"/>
    </source>
</evidence>
<dbReference type="CDD" id="cd06257">
    <property type="entry name" value="DnaJ"/>
    <property type="match status" value="1"/>
</dbReference>
<dbReference type="Proteomes" id="UP000186406">
    <property type="component" value="Unassembled WGS sequence"/>
</dbReference>
<dbReference type="EMBL" id="FRXO01000001">
    <property type="protein sequence ID" value="SHO61514.1"/>
    <property type="molecule type" value="Genomic_DNA"/>
</dbReference>
<feature type="domain" description="J" evidence="3">
    <location>
        <begin position="3"/>
        <end position="68"/>
    </location>
</feature>
<dbReference type="SUPFAM" id="SSF49493">
    <property type="entry name" value="HSP40/DnaJ peptide-binding domain"/>
    <property type="match status" value="2"/>
</dbReference>
<feature type="compositionally biased region" description="Basic and acidic residues" evidence="2">
    <location>
        <begin position="57"/>
        <end position="75"/>
    </location>
</feature>
<protein>
    <submittedName>
        <fullName evidence="4">DnaJ-class molecular chaperone with C-terminal Zn finger domain</fullName>
    </submittedName>
</protein>
<keyword evidence="5" id="KW-1185">Reference proteome</keyword>
<keyword evidence="1" id="KW-0143">Chaperone</keyword>
<dbReference type="InterPro" id="IPR036869">
    <property type="entry name" value="J_dom_sf"/>
</dbReference>
<dbReference type="PANTHER" id="PTHR43096:SF52">
    <property type="entry name" value="DNAJ HOMOLOG 1, MITOCHONDRIAL-RELATED"/>
    <property type="match status" value="1"/>
</dbReference>
<evidence type="ECO:0000256" key="2">
    <source>
        <dbReference type="SAM" id="MobiDB-lite"/>
    </source>
</evidence>
<evidence type="ECO:0000313" key="5">
    <source>
        <dbReference type="Proteomes" id="UP000186406"/>
    </source>
</evidence>
<gene>
    <name evidence="4" type="ORF">SAMN02745172_00796</name>
</gene>
<feature type="region of interest" description="Disordered" evidence="2">
    <location>
        <begin position="50"/>
        <end position="80"/>
    </location>
</feature>
<dbReference type="PRINTS" id="PR00625">
    <property type="entry name" value="JDOMAIN"/>
</dbReference>
<dbReference type="GO" id="GO:0042026">
    <property type="term" value="P:protein refolding"/>
    <property type="evidence" value="ECO:0007669"/>
    <property type="project" value="TreeGrafter"/>
</dbReference>
<dbReference type="Pfam" id="PF00226">
    <property type="entry name" value="DnaJ"/>
    <property type="match status" value="1"/>
</dbReference>
<dbReference type="InterPro" id="IPR001623">
    <property type="entry name" value="DnaJ_domain"/>
</dbReference>
<dbReference type="InterPro" id="IPR008971">
    <property type="entry name" value="HSP40/DnaJ_pept-bd"/>
</dbReference>
<dbReference type="SMART" id="SM00271">
    <property type="entry name" value="DnaJ"/>
    <property type="match status" value="1"/>
</dbReference>
<evidence type="ECO:0000313" key="4">
    <source>
        <dbReference type="EMBL" id="SHO61514.1"/>
    </source>
</evidence>
<evidence type="ECO:0000259" key="3">
    <source>
        <dbReference type="PROSITE" id="PS50076"/>
    </source>
</evidence>
<dbReference type="AlphaFoldDB" id="A0A1M7Z9G1"/>
<dbReference type="RefSeq" id="WP_073625823.1">
    <property type="nucleotide sequence ID" value="NZ_FRXO01000001.1"/>
</dbReference>
<dbReference type="GO" id="GO:0051082">
    <property type="term" value="F:unfolded protein binding"/>
    <property type="evidence" value="ECO:0007669"/>
    <property type="project" value="InterPro"/>
</dbReference>
<dbReference type="STRING" id="1123029.SAMN02745172_00796"/>
<dbReference type="SUPFAM" id="SSF46565">
    <property type="entry name" value="Chaperone J-domain"/>
    <property type="match status" value="1"/>
</dbReference>
<sequence>MRDPYQVLGVAKDASEGDIKSAYRKLAKRYHPDRNKDDPKAQERFSEISSAYEIVGDSEKRGQFDRGEIDADGKPRAPNFEGFGFDPRAASGGFRGGSTGGFSGFNFRGGGRGAREEVDIDSILNDMLGGRGRSGARARTSAEPAPAGEDLAVTVPVSLEDVAAGNKVRVTLPTGKTLNVSLPAGVQPGEKIRLKGQGEQSAFGGPAGDAIVTVEFAPHPLFKAEEGGNLLLELPITLDEAVLGGKVRVPTLSGAVDLTVRPGSSSGRTLRLRGKGLPIKSGGHGDLMVSLRIVLPAEDDPELSALMRRWRETKPYTVRGPAFGG</sequence>